<accession>A0A1B8GWD6</accession>
<dbReference type="STRING" id="342668.A0A1B8GWD6"/>
<dbReference type="AlphaFoldDB" id="A0A1B8GWD6"/>
<evidence type="ECO:0000313" key="3">
    <source>
        <dbReference type="Proteomes" id="UP000091956"/>
    </source>
</evidence>
<protein>
    <recommendedName>
        <fullName evidence="1">SGNH hydrolase-type esterase domain-containing protein</fullName>
    </recommendedName>
</protein>
<dbReference type="InterPro" id="IPR045136">
    <property type="entry name" value="Iah1-like"/>
</dbReference>
<dbReference type="InterPro" id="IPR036514">
    <property type="entry name" value="SGNH_hydro_sf"/>
</dbReference>
<reference evidence="3" key="2">
    <citation type="journal article" date="2018" name="Nat. Commun.">
        <title>Extreme sensitivity to ultraviolet light in the fungal pathogen causing white-nose syndrome of bats.</title>
        <authorList>
            <person name="Palmer J.M."/>
            <person name="Drees K.P."/>
            <person name="Foster J.T."/>
            <person name="Lindner D.L."/>
        </authorList>
    </citation>
    <scope>NUCLEOTIDE SEQUENCE [LARGE SCALE GENOMIC DNA]</scope>
    <source>
        <strain evidence="3">UAMH 10579</strain>
    </source>
</reference>
<dbReference type="OrthoDB" id="671439at2759"/>
<dbReference type="EMBL" id="KV460210">
    <property type="protein sequence ID" value="OBU00140.1"/>
    <property type="molecule type" value="Genomic_DNA"/>
</dbReference>
<proteinExistence type="predicted"/>
<gene>
    <name evidence="2" type="ORF">VE01_01684</name>
</gene>
<dbReference type="RefSeq" id="XP_018133872.1">
    <property type="nucleotide sequence ID" value="XM_018271202.2"/>
</dbReference>
<reference evidence="2 3" key="1">
    <citation type="submission" date="2016-03" db="EMBL/GenBank/DDBJ databases">
        <title>Comparative genomics of Pseudogymnoascus destructans, the fungus causing white-nose syndrome of bats.</title>
        <authorList>
            <person name="Palmer J.M."/>
            <person name="Drees K.P."/>
            <person name="Foster J.T."/>
            <person name="Lindner D.L."/>
        </authorList>
    </citation>
    <scope>NUCLEOTIDE SEQUENCE [LARGE SCALE GENOMIC DNA]</scope>
    <source>
        <strain evidence="2 3">UAMH 10579</strain>
    </source>
</reference>
<dbReference type="SUPFAM" id="SSF52266">
    <property type="entry name" value="SGNH hydrolase"/>
    <property type="match status" value="1"/>
</dbReference>
<name>A0A1B8GWD6_9PEZI</name>
<dbReference type="PANTHER" id="PTHR14209">
    <property type="entry name" value="ISOAMYL ACETATE-HYDROLYZING ESTERASE 1"/>
    <property type="match status" value="1"/>
</dbReference>
<evidence type="ECO:0000313" key="2">
    <source>
        <dbReference type="EMBL" id="OBU00140.1"/>
    </source>
</evidence>
<organism evidence="2 3">
    <name type="scientific">Pseudogymnoascus verrucosus</name>
    <dbReference type="NCBI Taxonomy" id="342668"/>
    <lineage>
        <taxon>Eukaryota</taxon>
        <taxon>Fungi</taxon>
        <taxon>Dikarya</taxon>
        <taxon>Ascomycota</taxon>
        <taxon>Pezizomycotina</taxon>
        <taxon>Leotiomycetes</taxon>
        <taxon>Thelebolales</taxon>
        <taxon>Thelebolaceae</taxon>
        <taxon>Pseudogymnoascus</taxon>
    </lineage>
</organism>
<feature type="domain" description="SGNH hydrolase-type esterase" evidence="1">
    <location>
        <begin position="15"/>
        <end position="230"/>
    </location>
</feature>
<evidence type="ECO:0000259" key="1">
    <source>
        <dbReference type="Pfam" id="PF13472"/>
    </source>
</evidence>
<sequence length="267" mass="29618">MPIQLPVGPLDQFLLFGDSITEKSNDQEHGFAFASALQNAYMLKLDVINRGFGGYNTNNALEILPAILPAPSQARVRFLTIFFGANDSNLGPPLVDTQYVSIPDFTQNLRDLISHPLIAAHNPPPKIILIAPPPIEETFIAREDVRNGYTEVMRYNRNTALYAEAVTKVGKETGTPVVDLWSVFMAKAGWVGGYHEDGVSMPGSIAAGFSDVLKSFLDDGLHLTPAGYKIMFEEVLKVIRENWPDQTPEALKSLRDLHGLKFWYEVE</sequence>
<dbReference type="InterPro" id="IPR013830">
    <property type="entry name" value="SGNH_hydro"/>
</dbReference>
<dbReference type="PANTHER" id="PTHR14209:SF19">
    <property type="entry name" value="ISOAMYL ACETATE-HYDROLYZING ESTERASE 1 HOMOLOG"/>
    <property type="match status" value="1"/>
</dbReference>
<dbReference type="Gene3D" id="3.40.50.1110">
    <property type="entry name" value="SGNH hydrolase"/>
    <property type="match status" value="1"/>
</dbReference>
<dbReference type="CDD" id="cd01838">
    <property type="entry name" value="Isoamyl_acetate_hydrolase_like"/>
    <property type="match status" value="1"/>
</dbReference>
<dbReference type="GeneID" id="28835070"/>
<keyword evidence="3" id="KW-1185">Reference proteome</keyword>
<dbReference type="Proteomes" id="UP000091956">
    <property type="component" value="Unassembled WGS sequence"/>
</dbReference>
<dbReference type="Pfam" id="PF13472">
    <property type="entry name" value="Lipase_GDSL_2"/>
    <property type="match status" value="1"/>
</dbReference>